<reference evidence="4 5" key="1">
    <citation type="submission" date="2018-03" db="EMBL/GenBank/DDBJ databases">
        <title>Massilia armeniaca sp. nov., isolated from desert soil.</title>
        <authorList>
            <person name="Huang H."/>
            <person name="Ren M."/>
        </authorList>
    </citation>
    <scope>NUCLEOTIDE SEQUENCE [LARGE SCALE GENOMIC DNA]</scope>
    <source>
        <strain evidence="4 5">ZMN-3</strain>
    </source>
</reference>
<protein>
    <submittedName>
        <fullName evidence="4">Peptidase</fullName>
    </submittedName>
</protein>
<name>A0A2R4C5I7_9BURK</name>
<sequence>MLQQIKRKLDDMRTIKTLAEAAERHANAAGEREPGPEHFLLAAFDLPDGLARRAFARLGVDPAGIQQAIAAQHGAALASTGADPALLADAAPLPPAKGPYRAKGSMQGVMQQLAAWPRATPTEPLTGAHVLAVIACSAQGTAARTLRALGLDGERVGAAARAEIAGYRAV</sequence>
<evidence type="ECO:0000313" key="4">
    <source>
        <dbReference type="EMBL" id="AVR94879.1"/>
    </source>
</evidence>
<dbReference type="InterPro" id="IPR036628">
    <property type="entry name" value="Clp_N_dom_sf"/>
</dbReference>
<dbReference type="OrthoDB" id="7059167at2"/>
<keyword evidence="2" id="KW-0677">Repeat</keyword>
<dbReference type="AlphaFoldDB" id="A0A2R4C5I7"/>
<dbReference type="InterPro" id="IPR004176">
    <property type="entry name" value="Clp_R_N"/>
</dbReference>
<dbReference type="PROSITE" id="PS51903">
    <property type="entry name" value="CLP_R"/>
    <property type="match status" value="1"/>
</dbReference>
<evidence type="ECO:0000313" key="5">
    <source>
        <dbReference type="Proteomes" id="UP000240505"/>
    </source>
</evidence>
<organism evidence="4 5">
    <name type="scientific">Pseudoduganella armeniaca</name>
    <dbReference type="NCBI Taxonomy" id="2072590"/>
    <lineage>
        <taxon>Bacteria</taxon>
        <taxon>Pseudomonadati</taxon>
        <taxon>Pseudomonadota</taxon>
        <taxon>Betaproteobacteria</taxon>
        <taxon>Burkholderiales</taxon>
        <taxon>Oxalobacteraceae</taxon>
        <taxon>Telluria group</taxon>
        <taxon>Pseudoduganella</taxon>
    </lineage>
</organism>
<dbReference type="SUPFAM" id="SSF81923">
    <property type="entry name" value="Double Clp-N motif"/>
    <property type="match status" value="1"/>
</dbReference>
<dbReference type="KEGG" id="masz:C9I28_03500"/>
<dbReference type="Proteomes" id="UP000240505">
    <property type="component" value="Chromosome"/>
</dbReference>
<gene>
    <name evidence="4" type="ORF">C9I28_03500</name>
</gene>
<dbReference type="Gene3D" id="1.10.1780.10">
    <property type="entry name" value="Clp, N-terminal domain"/>
    <property type="match status" value="1"/>
</dbReference>
<feature type="domain" description="Clp R" evidence="3">
    <location>
        <begin position="1"/>
        <end position="75"/>
    </location>
</feature>
<evidence type="ECO:0000259" key="3">
    <source>
        <dbReference type="PROSITE" id="PS51903"/>
    </source>
</evidence>
<dbReference type="Pfam" id="PF02861">
    <property type="entry name" value="Clp_N"/>
    <property type="match status" value="1"/>
</dbReference>
<evidence type="ECO:0000256" key="1">
    <source>
        <dbReference type="ARBA" id="ARBA00008675"/>
    </source>
</evidence>
<comment type="similarity">
    <text evidence="1">Belongs to the ClpA/ClpB family.</text>
</comment>
<keyword evidence="5" id="KW-1185">Reference proteome</keyword>
<dbReference type="RefSeq" id="WP_107140230.1">
    <property type="nucleotide sequence ID" value="NZ_CP028324.1"/>
</dbReference>
<evidence type="ECO:0000256" key="2">
    <source>
        <dbReference type="PROSITE-ProRule" id="PRU01251"/>
    </source>
</evidence>
<accession>A0A2R4C5I7</accession>
<proteinExistence type="inferred from homology"/>
<dbReference type="EMBL" id="CP028324">
    <property type="protein sequence ID" value="AVR94879.1"/>
    <property type="molecule type" value="Genomic_DNA"/>
</dbReference>